<gene>
    <name evidence="1" type="ORF">D779_1314</name>
</gene>
<dbReference type="Proteomes" id="UP000019460">
    <property type="component" value="Unassembled WGS sequence"/>
</dbReference>
<reference evidence="1 2" key="1">
    <citation type="submission" date="2012-11" db="EMBL/GenBank/DDBJ databases">
        <title>Genome assembly of Thiorhodococcus sp. AK35.</title>
        <authorList>
            <person name="Nupur N."/>
            <person name="Khatri I."/>
            <person name="Subramanian S."/>
            <person name="Pinnaka A."/>
        </authorList>
    </citation>
    <scope>NUCLEOTIDE SEQUENCE [LARGE SCALE GENOMIC DNA]</scope>
    <source>
        <strain evidence="1 2">AK35</strain>
    </source>
</reference>
<accession>W9VHP7</accession>
<name>W9VHP7_9GAMM</name>
<sequence>MTGLASGLIRILILGLCLCLGVSNSASGGETLWREDAQRFRVGLKLFPACLGALESLAEYSTPDGRLLILVVYEGSDSAARQAASNLDAIGEIRGIPLDVRLQSAMTLDDYRGDAPGGIFVASVGIPPARLKGWSVRHRALVFSPFSGAVEDGAVAGLYVADRILPYVNRAQARRAKVRFRSFFLEVARSYEDE</sequence>
<evidence type="ECO:0000313" key="1">
    <source>
        <dbReference type="EMBL" id="EXJ15572.1"/>
    </source>
</evidence>
<dbReference type="STRING" id="1249627.D779_1314"/>
<dbReference type="PATRIC" id="fig|1249627.3.peg.1764"/>
<evidence type="ECO:0000313" key="2">
    <source>
        <dbReference type="Proteomes" id="UP000019460"/>
    </source>
</evidence>
<organism evidence="1 2">
    <name type="scientific">Imhoffiella purpurea</name>
    <dbReference type="NCBI Taxonomy" id="1249627"/>
    <lineage>
        <taxon>Bacteria</taxon>
        <taxon>Pseudomonadati</taxon>
        <taxon>Pseudomonadota</taxon>
        <taxon>Gammaproteobacteria</taxon>
        <taxon>Chromatiales</taxon>
        <taxon>Chromatiaceae</taxon>
        <taxon>Imhoffiella</taxon>
    </lineage>
</organism>
<dbReference type="RefSeq" id="WP_043752518.1">
    <property type="nucleotide sequence ID" value="NZ_AONC01000025.1"/>
</dbReference>
<dbReference type="OrthoDB" id="5765973at2"/>
<dbReference type="AlphaFoldDB" id="W9VHP7"/>
<proteinExistence type="predicted"/>
<protein>
    <submittedName>
        <fullName evidence="1">Uncharacterized protein</fullName>
    </submittedName>
</protein>
<dbReference type="EMBL" id="AONC01000025">
    <property type="protein sequence ID" value="EXJ15572.1"/>
    <property type="molecule type" value="Genomic_DNA"/>
</dbReference>
<keyword evidence="2" id="KW-1185">Reference proteome</keyword>
<comment type="caution">
    <text evidence="1">The sequence shown here is derived from an EMBL/GenBank/DDBJ whole genome shotgun (WGS) entry which is preliminary data.</text>
</comment>
<dbReference type="eggNOG" id="ENOG5032YBM">
    <property type="taxonomic scope" value="Bacteria"/>
</dbReference>